<dbReference type="Pfam" id="PF07690">
    <property type="entry name" value="MFS_1"/>
    <property type="match status" value="2"/>
</dbReference>
<dbReference type="PANTHER" id="PTHR43414:SF6">
    <property type="entry name" value="MULTIDRUG RESISTANCE PROTEIN MDTG"/>
    <property type="match status" value="1"/>
</dbReference>
<dbReference type="AlphaFoldDB" id="C9KLS5"/>
<dbReference type="InterPro" id="IPR020846">
    <property type="entry name" value="MFS_dom"/>
</dbReference>
<sequence>MSQMAPILPLYIAQLGVEGVGEIARWSGIVFGCNFISLAIFSPIWGRLADRYGRKPMILRASCWLGVIMIGMAFAQSVWHLVALRLMQGCLSGFQAAVVPLIAQETPKEHSGWAMGMFFSAQVTGGLLGPLLGGFLAECIGIRQSFLLIGALCLLGCLALTRVRETHRPVKQTASVGLRELFAALPHRGAIVGLFLTTLIMQFSLTCIQPILTVYVKELAPTTDHLAVIAGAVFSSAGFASMLFASRLGHISDRVGSNRVLPACLLLAGLVSIPQGFVTAPWQLALLRFVHGIAVAGLMPSINNLIRQLAPSSCMGRIYGFNQSFQFIGMFSGAFLGGHLAAFFGLRHMFFLVAILLLVDAIWCHRMERRG</sequence>
<comment type="subcellular location">
    <subcellularLocation>
        <location evidence="1">Cell membrane</location>
        <topology evidence="1">Multi-pass membrane protein</topology>
    </subcellularLocation>
</comment>
<feature type="transmembrane region" description="Helical" evidence="7">
    <location>
        <begin position="318"/>
        <end position="336"/>
    </location>
</feature>
<dbReference type="PATRIC" id="fig|500635.8.peg.521"/>
<evidence type="ECO:0000256" key="7">
    <source>
        <dbReference type="SAM" id="Phobius"/>
    </source>
</evidence>
<dbReference type="PANTHER" id="PTHR43414">
    <property type="entry name" value="MULTIDRUG RESISTANCE PROTEIN MDTG"/>
    <property type="match status" value="1"/>
</dbReference>
<dbReference type="SUPFAM" id="SSF103473">
    <property type="entry name" value="MFS general substrate transporter"/>
    <property type="match status" value="2"/>
</dbReference>
<evidence type="ECO:0000256" key="4">
    <source>
        <dbReference type="ARBA" id="ARBA00022692"/>
    </source>
</evidence>
<dbReference type="Proteomes" id="UP000003671">
    <property type="component" value="Unassembled WGS sequence"/>
</dbReference>
<dbReference type="HOGENOM" id="CLU_001265_57_3_9"/>
<protein>
    <submittedName>
        <fullName evidence="9">Transporter, major facilitator family protein</fullName>
    </submittedName>
</protein>
<feature type="domain" description="Major facilitator superfamily (MFS) profile" evidence="8">
    <location>
        <begin position="1"/>
        <end position="371"/>
    </location>
</feature>
<accession>C9KLS5</accession>
<dbReference type="GO" id="GO:0005886">
    <property type="term" value="C:plasma membrane"/>
    <property type="evidence" value="ECO:0007669"/>
    <property type="project" value="UniProtKB-SubCell"/>
</dbReference>
<evidence type="ECO:0000259" key="8">
    <source>
        <dbReference type="PROSITE" id="PS50850"/>
    </source>
</evidence>
<dbReference type="InterPro" id="IPR011701">
    <property type="entry name" value="MFS"/>
</dbReference>
<feature type="transmembrane region" description="Helical" evidence="7">
    <location>
        <begin position="142"/>
        <end position="160"/>
    </location>
</feature>
<keyword evidence="10" id="KW-1185">Reference proteome</keyword>
<dbReference type="EMBL" id="ABWK02000012">
    <property type="protein sequence ID" value="EEX69089.1"/>
    <property type="molecule type" value="Genomic_DNA"/>
</dbReference>
<feature type="transmembrane region" description="Helical" evidence="7">
    <location>
        <begin position="225"/>
        <end position="248"/>
    </location>
</feature>
<keyword evidence="6 7" id="KW-0472">Membrane</keyword>
<feature type="transmembrane region" description="Helical" evidence="7">
    <location>
        <begin position="284"/>
        <end position="306"/>
    </location>
</feature>
<keyword evidence="4 7" id="KW-0812">Transmembrane</keyword>
<evidence type="ECO:0000256" key="1">
    <source>
        <dbReference type="ARBA" id="ARBA00004651"/>
    </source>
</evidence>
<proteinExistence type="predicted"/>
<feature type="transmembrane region" description="Helical" evidence="7">
    <location>
        <begin position="181"/>
        <end position="205"/>
    </location>
</feature>
<evidence type="ECO:0000256" key="6">
    <source>
        <dbReference type="ARBA" id="ARBA00023136"/>
    </source>
</evidence>
<dbReference type="GO" id="GO:0022857">
    <property type="term" value="F:transmembrane transporter activity"/>
    <property type="evidence" value="ECO:0007669"/>
    <property type="project" value="InterPro"/>
</dbReference>
<name>C9KLS5_9FIRM</name>
<feature type="transmembrane region" description="Helical" evidence="7">
    <location>
        <begin position="23"/>
        <end position="45"/>
    </location>
</feature>
<feature type="transmembrane region" description="Helical" evidence="7">
    <location>
        <begin position="342"/>
        <end position="363"/>
    </location>
</feature>
<dbReference type="InterPro" id="IPR036259">
    <property type="entry name" value="MFS_trans_sf"/>
</dbReference>
<dbReference type="PROSITE" id="PS50850">
    <property type="entry name" value="MFS"/>
    <property type="match status" value="1"/>
</dbReference>
<reference evidence="9" key="1">
    <citation type="submission" date="2009-09" db="EMBL/GenBank/DDBJ databases">
        <authorList>
            <person name="Weinstock G."/>
            <person name="Sodergren E."/>
            <person name="Clifton S."/>
            <person name="Fulton L."/>
            <person name="Fulton B."/>
            <person name="Courtney L."/>
            <person name="Fronick C."/>
            <person name="Harrison M."/>
            <person name="Strong C."/>
            <person name="Farmer C."/>
            <person name="Delahaunty K."/>
            <person name="Markovic C."/>
            <person name="Hall O."/>
            <person name="Minx P."/>
            <person name="Tomlinson C."/>
            <person name="Mitreva M."/>
            <person name="Nelson J."/>
            <person name="Hou S."/>
            <person name="Wollam A."/>
            <person name="Pepin K.H."/>
            <person name="Johnson M."/>
            <person name="Bhonagiri V."/>
            <person name="Nash W.E."/>
            <person name="Warren W."/>
            <person name="Chinwalla A."/>
            <person name="Mardis E.R."/>
            <person name="Wilson R.K."/>
        </authorList>
    </citation>
    <scope>NUCLEOTIDE SEQUENCE [LARGE SCALE GENOMIC DNA]</scope>
    <source>
        <strain evidence="9">DSM 20544</strain>
    </source>
</reference>
<gene>
    <name evidence="9" type="ORF">MITSMUL_04159</name>
</gene>
<comment type="caution">
    <text evidence="9">The sequence shown here is derived from an EMBL/GenBank/DDBJ whole genome shotgun (WGS) entry which is preliminary data.</text>
</comment>
<dbReference type="eggNOG" id="COG2814">
    <property type="taxonomic scope" value="Bacteria"/>
</dbReference>
<evidence type="ECO:0000313" key="10">
    <source>
        <dbReference type="Proteomes" id="UP000003671"/>
    </source>
</evidence>
<organism evidence="9 10">
    <name type="scientific">Mitsuokella multacida DSM 20544</name>
    <dbReference type="NCBI Taxonomy" id="500635"/>
    <lineage>
        <taxon>Bacteria</taxon>
        <taxon>Bacillati</taxon>
        <taxon>Bacillota</taxon>
        <taxon>Negativicutes</taxon>
        <taxon>Selenomonadales</taxon>
        <taxon>Selenomonadaceae</taxon>
        <taxon>Mitsuokella</taxon>
    </lineage>
</organism>
<evidence type="ECO:0000256" key="3">
    <source>
        <dbReference type="ARBA" id="ARBA00022475"/>
    </source>
</evidence>
<keyword evidence="3" id="KW-1003">Cell membrane</keyword>
<keyword evidence="5 7" id="KW-1133">Transmembrane helix</keyword>
<feature type="transmembrane region" description="Helical" evidence="7">
    <location>
        <begin position="260"/>
        <end position="278"/>
    </location>
</feature>
<dbReference type="Gene3D" id="1.20.1250.20">
    <property type="entry name" value="MFS general substrate transporter like domains"/>
    <property type="match status" value="2"/>
</dbReference>
<keyword evidence="2" id="KW-0813">Transport</keyword>
<evidence type="ECO:0000256" key="5">
    <source>
        <dbReference type="ARBA" id="ARBA00022989"/>
    </source>
</evidence>
<evidence type="ECO:0000256" key="2">
    <source>
        <dbReference type="ARBA" id="ARBA00022448"/>
    </source>
</evidence>
<feature type="transmembrane region" description="Helical" evidence="7">
    <location>
        <begin position="57"/>
        <end position="76"/>
    </location>
</feature>
<evidence type="ECO:0000313" key="9">
    <source>
        <dbReference type="EMBL" id="EEX69089.1"/>
    </source>
</evidence>